<protein>
    <submittedName>
        <fullName evidence="1">Fis family transcriptional regulator</fullName>
    </submittedName>
</protein>
<dbReference type="EMBL" id="WIPH01000068">
    <property type="protein sequence ID" value="MQS00182.1"/>
    <property type="molecule type" value="Genomic_DNA"/>
</dbReference>
<dbReference type="AlphaFoldDB" id="A0A7X1VPT2"/>
<dbReference type="SUPFAM" id="SSF47413">
    <property type="entry name" value="lambda repressor-like DNA-binding domains"/>
    <property type="match status" value="1"/>
</dbReference>
<sequence length="112" mass="12661">MNTEREVATVQNESTFEDFLVEDGALDEVDAIALKRVIVWKLEDKMKSEGISKKRMAEVMSTSRPQIDRLLDPENIRVQLDTVMRASRALGLKMSVKFEDADTSSLMPAEVD</sequence>
<reference evidence="1 2" key="1">
    <citation type="submission" date="2019-10" db="EMBL/GenBank/DDBJ databases">
        <title>Gluconobacter aidae sp. nov., a novel species of acetic acid bacteria isolated in Thailand.</title>
        <authorList>
            <person name="Yukphan P."/>
            <person name="Charoenyingcharoen P."/>
            <person name="Malimas S."/>
            <person name="Muramatsu Y."/>
            <person name="Nakagawa Y."/>
            <person name="Tanasupawat S."/>
            <person name="Yamada Y."/>
        </authorList>
    </citation>
    <scope>NUCLEOTIDE SEQUENCE [LARGE SCALE GENOMIC DNA]</scope>
    <source>
        <strain evidence="1 2">AC10</strain>
    </source>
</reference>
<dbReference type="Gene3D" id="1.10.260.40">
    <property type="entry name" value="lambda repressor-like DNA-binding domains"/>
    <property type="match status" value="1"/>
</dbReference>
<dbReference type="InterPro" id="IPR010982">
    <property type="entry name" value="Lambda_DNA-bd_dom_sf"/>
</dbReference>
<evidence type="ECO:0000313" key="2">
    <source>
        <dbReference type="Proteomes" id="UP000432209"/>
    </source>
</evidence>
<accession>A0A7X1VPT2</accession>
<name>A0A7X1VPT2_9PROT</name>
<organism evidence="1 2">
    <name type="scientific">Gluconobacter aidae</name>
    <dbReference type="NCBI Taxonomy" id="2662454"/>
    <lineage>
        <taxon>Bacteria</taxon>
        <taxon>Pseudomonadati</taxon>
        <taxon>Pseudomonadota</taxon>
        <taxon>Alphaproteobacteria</taxon>
        <taxon>Acetobacterales</taxon>
        <taxon>Acetobacteraceae</taxon>
        <taxon>Gluconobacter</taxon>
    </lineage>
</organism>
<dbReference type="GO" id="GO:0003677">
    <property type="term" value="F:DNA binding"/>
    <property type="evidence" value="ECO:0007669"/>
    <property type="project" value="InterPro"/>
</dbReference>
<proteinExistence type="predicted"/>
<keyword evidence="2" id="KW-1185">Reference proteome</keyword>
<gene>
    <name evidence="1" type="ORF">GFJ39_13560</name>
</gene>
<dbReference type="Proteomes" id="UP000432209">
    <property type="component" value="Unassembled WGS sequence"/>
</dbReference>
<dbReference type="RefSeq" id="WP_153431925.1">
    <property type="nucleotide sequence ID" value="NZ_WIPH01000068.1"/>
</dbReference>
<comment type="caution">
    <text evidence="1">The sequence shown here is derived from an EMBL/GenBank/DDBJ whole genome shotgun (WGS) entry which is preliminary data.</text>
</comment>
<evidence type="ECO:0000313" key="1">
    <source>
        <dbReference type="EMBL" id="MQS00182.1"/>
    </source>
</evidence>